<reference evidence="2" key="2">
    <citation type="submission" date="2021-04" db="EMBL/GenBank/DDBJ databases">
        <authorList>
            <person name="Karlyshev A.V."/>
        </authorList>
    </citation>
    <scope>NUCLEOTIDE SEQUENCE</scope>
    <source>
        <strain evidence="2">LMG 29479</strain>
    </source>
</reference>
<sequence>MKSLVVLLILGLAAWGAYRQFNPPAPPAATPVVASGTAARQAPARALPAPAPAYTCDGRRHCSQMRSCAEATYFIQHCPNTEMDGDGDGVPCERQWCG</sequence>
<dbReference type="InterPro" id="IPR008613">
    <property type="entry name" value="Excalibur_Ca-bd_domain"/>
</dbReference>
<comment type="caution">
    <text evidence="2">The sequence shown here is derived from an EMBL/GenBank/DDBJ whole genome shotgun (WGS) entry which is preliminary data.</text>
</comment>
<proteinExistence type="predicted"/>
<keyword evidence="4" id="KW-1185">Reference proteome</keyword>
<protein>
    <submittedName>
        <fullName evidence="2">Excalibur calcium-binding domain-containing protein</fullName>
    </submittedName>
</protein>
<feature type="domain" description="Excalibur calcium-binding" evidence="1">
    <location>
        <begin position="58"/>
        <end position="93"/>
    </location>
</feature>
<dbReference type="RefSeq" id="WP_211925703.1">
    <property type="nucleotide sequence ID" value="NZ_JAGQFT020000002.1"/>
</dbReference>
<reference evidence="3 4" key="1">
    <citation type="journal article" date="2021" name="Microbiol. Resour. Announc.">
        <title>Draft Genome Sequence of Coralloluteibacterium stylophorae LMG 29479T.</title>
        <authorList>
            <person name="Karlyshev A.V."/>
            <person name="Kudryashova E.B."/>
            <person name="Ariskina E.V."/>
            <person name="Conroy A.P."/>
            <person name="Abidueva E.Y."/>
        </authorList>
    </citation>
    <scope>NUCLEOTIDE SEQUENCE [LARGE SCALE GENOMIC DNA]</scope>
    <source>
        <strain evidence="3 4">LMG 29479</strain>
    </source>
</reference>
<dbReference type="EMBL" id="JAGQFT010000019">
    <property type="protein sequence ID" value="MBR0561737.1"/>
    <property type="molecule type" value="Genomic_DNA"/>
</dbReference>
<evidence type="ECO:0000313" key="4">
    <source>
        <dbReference type="Proteomes" id="UP000675747"/>
    </source>
</evidence>
<dbReference type="SMART" id="SM00894">
    <property type="entry name" value="Excalibur"/>
    <property type="match status" value="1"/>
</dbReference>
<gene>
    <name evidence="3" type="ORF">KB893_002555</name>
    <name evidence="2" type="ORF">KB893_04265</name>
</gene>
<evidence type="ECO:0000313" key="2">
    <source>
        <dbReference type="EMBL" id="MBR0561737.1"/>
    </source>
</evidence>
<dbReference type="EMBL" id="JAGQFT020000002">
    <property type="protein sequence ID" value="MBS7456015.1"/>
    <property type="molecule type" value="Genomic_DNA"/>
</dbReference>
<accession>A0A8J7VRV1</accession>
<dbReference type="Pfam" id="PF05901">
    <property type="entry name" value="Excalibur"/>
    <property type="match status" value="1"/>
</dbReference>
<dbReference type="Proteomes" id="UP000675747">
    <property type="component" value="Unassembled WGS sequence"/>
</dbReference>
<name>A0A8J7VRV1_9GAMM</name>
<evidence type="ECO:0000259" key="1">
    <source>
        <dbReference type="SMART" id="SM00894"/>
    </source>
</evidence>
<dbReference type="AlphaFoldDB" id="A0A8J7VRV1"/>
<evidence type="ECO:0000313" key="3">
    <source>
        <dbReference type="EMBL" id="MBS7456015.1"/>
    </source>
</evidence>
<organism evidence="2">
    <name type="scientific">Coralloluteibacterium stylophorae</name>
    <dbReference type="NCBI Taxonomy" id="1776034"/>
    <lineage>
        <taxon>Bacteria</taxon>
        <taxon>Pseudomonadati</taxon>
        <taxon>Pseudomonadota</taxon>
        <taxon>Gammaproteobacteria</taxon>
        <taxon>Lysobacterales</taxon>
        <taxon>Lysobacteraceae</taxon>
        <taxon>Coralloluteibacterium</taxon>
    </lineage>
</organism>